<keyword evidence="2" id="KW-1003">Cell membrane</keyword>
<dbReference type="GO" id="GO:0009247">
    <property type="term" value="P:glycolipid biosynthetic process"/>
    <property type="evidence" value="ECO:0007669"/>
    <property type="project" value="UniProtKB-ARBA"/>
</dbReference>
<evidence type="ECO:0000256" key="2">
    <source>
        <dbReference type="ARBA" id="ARBA00022475"/>
    </source>
</evidence>
<dbReference type="GO" id="GO:0016746">
    <property type="term" value="F:acyltransferase activity"/>
    <property type="evidence" value="ECO:0007669"/>
    <property type="project" value="UniProtKB-KW"/>
</dbReference>
<comment type="subcellular location">
    <subcellularLocation>
        <location evidence="1">Cell inner membrane</location>
    </subcellularLocation>
</comment>
<keyword evidence="4" id="KW-0808">Transferase</keyword>
<proteinExistence type="predicted"/>
<dbReference type="AlphaFoldDB" id="A0A9D9NGP4"/>
<organism evidence="7 8">
    <name type="scientific">Candidatus Merdivivens pullicola</name>
    <dbReference type="NCBI Taxonomy" id="2840872"/>
    <lineage>
        <taxon>Bacteria</taxon>
        <taxon>Pseudomonadati</taxon>
        <taxon>Bacteroidota</taxon>
        <taxon>Bacteroidia</taxon>
        <taxon>Bacteroidales</taxon>
        <taxon>Muribaculaceae</taxon>
        <taxon>Muribaculaceae incertae sedis</taxon>
        <taxon>Candidatus Merdivivens</taxon>
    </lineage>
</organism>
<gene>
    <name evidence="7" type="ORF">IAB81_03145</name>
</gene>
<dbReference type="EMBL" id="JADIMA010000032">
    <property type="protein sequence ID" value="MBO8472610.1"/>
    <property type="molecule type" value="Genomic_DNA"/>
</dbReference>
<accession>A0A9D9NGP4</accession>
<name>A0A9D9NGP4_9BACT</name>
<dbReference type="GO" id="GO:0005886">
    <property type="term" value="C:plasma membrane"/>
    <property type="evidence" value="ECO:0007669"/>
    <property type="project" value="UniProtKB-SubCell"/>
</dbReference>
<evidence type="ECO:0000256" key="1">
    <source>
        <dbReference type="ARBA" id="ARBA00004533"/>
    </source>
</evidence>
<protein>
    <recommendedName>
        <fullName evidence="9">Lipid A biosynthesis lauroyl acyltransferase</fullName>
    </recommendedName>
</protein>
<dbReference type="Proteomes" id="UP000823604">
    <property type="component" value="Unassembled WGS sequence"/>
</dbReference>
<evidence type="ECO:0000313" key="8">
    <source>
        <dbReference type="Proteomes" id="UP000823604"/>
    </source>
</evidence>
<reference evidence="7" key="2">
    <citation type="journal article" date="2021" name="PeerJ">
        <title>Extensive microbial diversity within the chicken gut microbiome revealed by metagenomics and culture.</title>
        <authorList>
            <person name="Gilroy R."/>
            <person name="Ravi A."/>
            <person name="Getino M."/>
            <person name="Pursley I."/>
            <person name="Horton D.L."/>
            <person name="Alikhan N.F."/>
            <person name="Baker D."/>
            <person name="Gharbi K."/>
            <person name="Hall N."/>
            <person name="Watson M."/>
            <person name="Adriaenssens E.M."/>
            <person name="Foster-Nyarko E."/>
            <person name="Jarju S."/>
            <person name="Secka A."/>
            <person name="Antonio M."/>
            <person name="Oren A."/>
            <person name="Chaudhuri R.R."/>
            <person name="La Ragione R."/>
            <person name="Hildebrand F."/>
            <person name="Pallen M.J."/>
        </authorList>
    </citation>
    <scope>NUCLEOTIDE SEQUENCE</scope>
    <source>
        <strain evidence="7">B1-8020</strain>
    </source>
</reference>
<evidence type="ECO:0000313" key="7">
    <source>
        <dbReference type="EMBL" id="MBO8472610.1"/>
    </source>
</evidence>
<dbReference type="InterPro" id="IPR004960">
    <property type="entry name" value="LipA_acyltrans"/>
</dbReference>
<keyword evidence="3" id="KW-0997">Cell inner membrane</keyword>
<evidence type="ECO:0000256" key="6">
    <source>
        <dbReference type="ARBA" id="ARBA00023315"/>
    </source>
</evidence>
<comment type="caution">
    <text evidence="7">The sequence shown here is derived from an EMBL/GenBank/DDBJ whole genome shotgun (WGS) entry which is preliminary data.</text>
</comment>
<dbReference type="Pfam" id="PF03279">
    <property type="entry name" value="Lip_A_acyltrans"/>
    <property type="match status" value="1"/>
</dbReference>
<keyword evidence="5" id="KW-0472">Membrane</keyword>
<sequence length="309" mass="36038">MRNFWPDMLFAVMRGLSFLPLRLHYVNARVLAWVLMDVAGYRRQVLEANLKAAMPGLDRQERLKIMKDYYRNIADLIAEFVWCVGKDGALLEKKGFVRLEQAGILEELHKKGRGVMCLCSHSGNWEMYPAAVDLYSSGGEFVKSDFATTYKRLRNDFWEAVTLKARTYGKCDPGQFVDSRSILRYMVKHKDDGKIYFFLVDQYPYQTPYYIGEFFGLPTDAMMGAANLAERFAMPVIYLHNIRVGRGRYVLRPQKICDDASVMGADAMMKQYFKILEKDVLDNPSGWLWSHKRWKNIEGMYPRKRKKKH</sequence>
<dbReference type="CDD" id="cd07984">
    <property type="entry name" value="LPLAT_LABLAT-like"/>
    <property type="match status" value="1"/>
</dbReference>
<reference evidence="7" key="1">
    <citation type="submission" date="2020-10" db="EMBL/GenBank/DDBJ databases">
        <authorList>
            <person name="Gilroy R."/>
        </authorList>
    </citation>
    <scope>NUCLEOTIDE SEQUENCE</scope>
    <source>
        <strain evidence="7">B1-8020</strain>
    </source>
</reference>
<evidence type="ECO:0000256" key="3">
    <source>
        <dbReference type="ARBA" id="ARBA00022519"/>
    </source>
</evidence>
<dbReference type="PANTHER" id="PTHR30606">
    <property type="entry name" value="LIPID A BIOSYNTHESIS LAUROYL ACYLTRANSFERASE"/>
    <property type="match status" value="1"/>
</dbReference>
<evidence type="ECO:0008006" key="9">
    <source>
        <dbReference type="Google" id="ProtNLM"/>
    </source>
</evidence>
<dbReference type="PANTHER" id="PTHR30606:SF10">
    <property type="entry name" value="PHOSPHATIDYLINOSITOL MANNOSIDE ACYLTRANSFERASE"/>
    <property type="match status" value="1"/>
</dbReference>
<evidence type="ECO:0000256" key="5">
    <source>
        <dbReference type="ARBA" id="ARBA00023136"/>
    </source>
</evidence>
<evidence type="ECO:0000256" key="4">
    <source>
        <dbReference type="ARBA" id="ARBA00022679"/>
    </source>
</evidence>
<keyword evidence="6" id="KW-0012">Acyltransferase</keyword>